<proteinExistence type="predicted"/>
<feature type="transmembrane region" description="Helical" evidence="1">
    <location>
        <begin position="102"/>
        <end position="123"/>
    </location>
</feature>
<protein>
    <recommendedName>
        <fullName evidence="4">ATP synthase protein I</fullName>
    </recommendedName>
</protein>
<comment type="caution">
    <text evidence="2">The sequence shown here is derived from an EMBL/GenBank/DDBJ whole genome shotgun (WGS) entry which is preliminary data.</text>
</comment>
<dbReference type="AlphaFoldDB" id="A0A917KE56"/>
<dbReference type="EMBL" id="BMOY01000035">
    <property type="protein sequence ID" value="GGJ10929.1"/>
    <property type="molecule type" value="Genomic_DNA"/>
</dbReference>
<reference evidence="2" key="1">
    <citation type="journal article" date="2014" name="Int. J. Syst. Evol. Microbiol.">
        <title>Complete genome sequence of Corynebacterium casei LMG S-19264T (=DSM 44701T), isolated from a smear-ripened cheese.</title>
        <authorList>
            <consortium name="US DOE Joint Genome Institute (JGI-PGF)"/>
            <person name="Walter F."/>
            <person name="Albersmeier A."/>
            <person name="Kalinowski J."/>
            <person name="Ruckert C."/>
        </authorList>
    </citation>
    <scope>NUCLEOTIDE SEQUENCE</scope>
    <source>
        <strain evidence="2">JCM 18487</strain>
    </source>
</reference>
<sequence>MTELERLKKRIRAIWLAGAVVFALTLLVWFVARPWHAVTSGLLLGEAGGAYVVYSLIRQGHLDDGMQGTALFASGMLGLFTRLVVLVAVLVVALKWKGVNPYAALAGYLLGFVLVFAGMYGIARNRGSIPEEK</sequence>
<organism evidence="2 3">
    <name type="scientific">Alicyclobacillus cellulosilyticus</name>
    <dbReference type="NCBI Taxonomy" id="1003997"/>
    <lineage>
        <taxon>Bacteria</taxon>
        <taxon>Bacillati</taxon>
        <taxon>Bacillota</taxon>
        <taxon>Bacilli</taxon>
        <taxon>Bacillales</taxon>
        <taxon>Alicyclobacillaceae</taxon>
        <taxon>Alicyclobacillus</taxon>
    </lineage>
</organism>
<accession>A0A917KE56</accession>
<keyword evidence="1" id="KW-0812">Transmembrane</keyword>
<dbReference type="RefSeq" id="WP_188882845.1">
    <property type="nucleotide sequence ID" value="NZ_BMOY01000035.1"/>
</dbReference>
<keyword evidence="1" id="KW-0472">Membrane</keyword>
<gene>
    <name evidence="2" type="ORF">GCM10010885_20200</name>
</gene>
<evidence type="ECO:0000313" key="3">
    <source>
        <dbReference type="Proteomes" id="UP000637695"/>
    </source>
</evidence>
<feature type="transmembrane region" description="Helical" evidence="1">
    <location>
        <begin position="12"/>
        <end position="32"/>
    </location>
</feature>
<evidence type="ECO:0000313" key="2">
    <source>
        <dbReference type="EMBL" id="GGJ10929.1"/>
    </source>
</evidence>
<evidence type="ECO:0000256" key="1">
    <source>
        <dbReference type="SAM" id="Phobius"/>
    </source>
</evidence>
<reference evidence="2" key="2">
    <citation type="submission" date="2020-09" db="EMBL/GenBank/DDBJ databases">
        <authorList>
            <person name="Sun Q."/>
            <person name="Ohkuma M."/>
        </authorList>
    </citation>
    <scope>NUCLEOTIDE SEQUENCE</scope>
    <source>
        <strain evidence="2">JCM 18487</strain>
    </source>
</reference>
<evidence type="ECO:0008006" key="4">
    <source>
        <dbReference type="Google" id="ProtNLM"/>
    </source>
</evidence>
<dbReference type="Proteomes" id="UP000637695">
    <property type="component" value="Unassembled WGS sequence"/>
</dbReference>
<keyword evidence="3" id="KW-1185">Reference proteome</keyword>
<keyword evidence="1" id="KW-1133">Transmembrane helix</keyword>
<feature type="transmembrane region" description="Helical" evidence="1">
    <location>
        <begin position="38"/>
        <end position="57"/>
    </location>
</feature>
<feature type="transmembrane region" description="Helical" evidence="1">
    <location>
        <begin position="69"/>
        <end position="96"/>
    </location>
</feature>
<name>A0A917KE56_9BACL</name>